<feature type="transmembrane region" description="Helical" evidence="1">
    <location>
        <begin position="278"/>
        <end position="295"/>
    </location>
</feature>
<feature type="transmembrane region" description="Helical" evidence="1">
    <location>
        <begin position="231"/>
        <end position="254"/>
    </location>
</feature>
<evidence type="ECO:0000313" key="2">
    <source>
        <dbReference type="EMBL" id="GMA36816.1"/>
    </source>
</evidence>
<feature type="transmembrane region" description="Helical" evidence="1">
    <location>
        <begin position="131"/>
        <end position="152"/>
    </location>
</feature>
<name>A0ABQ6IHD4_9MICO</name>
<keyword evidence="3" id="KW-1185">Reference proteome</keyword>
<dbReference type="RefSeq" id="WP_284328772.1">
    <property type="nucleotide sequence ID" value="NZ_BSUN01000001.1"/>
</dbReference>
<reference evidence="3" key="1">
    <citation type="journal article" date="2019" name="Int. J. Syst. Evol. Microbiol.">
        <title>The Global Catalogue of Microorganisms (GCM) 10K type strain sequencing project: providing services to taxonomists for standard genome sequencing and annotation.</title>
        <authorList>
            <consortium name="The Broad Institute Genomics Platform"/>
            <consortium name="The Broad Institute Genome Sequencing Center for Infectious Disease"/>
            <person name="Wu L."/>
            <person name="Ma J."/>
        </authorList>
    </citation>
    <scope>NUCLEOTIDE SEQUENCE [LARGE SCALE GENOMIC DNA]</scope>
    <source>
        <strain evidence="3">NBRC 112299</strain>
    </source>
</reference>
<comment type="caution">
    <text evidence="2">The sequence shown here is derived from an EMBL/GenBank/DDBJ whole genome shotgun (WGS) entry which is preliminary data.</text>
</comment>
<dbReference type="EMBL" id="BSUN01000001">
    <property type="protein sequence ID" value="GMA36816.1"/>
    <property type="molecule type" value="Genomic_DNA"/>
</dbReference>
<feature type="transmembrane region" description="Helical" evidence="1">
    <location>
        <begin position="67"/>
        <end position="90"/>
    </location>
</feature>
<accession>A0ABQ6IHD4</accession>
<keyword evidence="1" id="KW-0812">Transmembrane</keyword>
<organism evidence="2 3">
    <name type="scientific">Demequina litorisediminis</name>
    <dbReference type="NCBI Taxonomy" id="1849022"/>
    <lineage>
        <taxon>Bacteria</taxon>
        <taxon>Bacillati</taxon>
        <taxon>Actinomycetota</taxon>
        <taxon>Actinomycetes</taxon>
        <taxon>Micrococcales</taxon>
        <taxon>Demequinaceae</taxon>
        <taxon>Demequina</taxon>
    </lineage>
</organism>
<dbReference type="Proteomes" id="UP001157125">
    <property type="component" value="Unassembled WGS sequence"/>
</dbReference>
<keyword evidence="1" id="KW-1133">Transmembrane helix</keyword>
<gene>
    <name evidence="2" type="ORF">GCM10025876_30200</name>
</gene>
<keyword evidence="1" id="KW-0472">Membrane</keyword>
<feature type="transmembrane region" description="Helical" evidence="1">
    <location>
        <begin position="164"/>
        <end position="190"/>
    </location>
</feature>
<feature type="transmembrane region" description="Helical" evidence="1">
    <location>
        <begin position="196"/>
        <end position="219"/>
    </location>
</feature>
<proteinExistence type="predicted"/>
<evidence type="ECO:0000256" key="1">
    <source>
        <dbReference type="SAM" id="Phobius"/>
    </source>
</evidence>
<sequence>MTDPASSPSEPSAATSALASVLCGVVAAGIGLLPWWVEGITLPLQNIWATETMPGAMPLALLPFSQYYVTTIAAMLVMGGAVAGAAQRWLLDRWGAGRRNLVTTGLAATQVVCVAQAAVVTGGGLEDSSRASVYLAGLVLAALVSVATSVLVQRGLAGRGPAAVMLGATAGALALGMWISALVAATWGIAGTPPSWLYGLATWLPSVIVGVALGVCGVATVRRAVGAATSLLALWALPALATALSYAVGSRIYLQNPAELVPAGLQVLGMALGPNGGAPQRVLIAVAVGVTTWAVRRTLARRAGH</sequence>
<evidence type="ECO:0000313" key="3">
    <source>
        <dbReference type="Proteomes" id="UP001157125"/>
    </source>
</evidence>
<feature type="transmembrane region" description="Helical" evidence="1">
    <location>
        <begin position="12"/>
        <end position="37"/>
    </location>
</feature>
<protein>
    <recommendedName>
        <fullName evidence="4">Integral membrane protein</fullName>
    </recommendedName>
</protein>
<feature type="transmembrane region" description="Helical" evidence="1">
    <location>
        <begin position="102"/>
        <end position="125"/>
    </location>
</feature>
<evidence type="ECO:0008006" key="4">
    <source>
        <dbReference type="Google" id="ProtNLM"/>
    </source>
</evidence>